<gene>
    <name evidence="1" type="ORF">CgunFtcFv8_004924</name>
</gene>
<sequence>MSPRLTPPLSLPCSAAIGWQQSDLLYQCPFINEAESQMTPSWLKGLPPPFSQPSRGRTLYQGTYRTAML</sequence>
<accession>A0AAN8HC76</accession>
<dbReference type="AlphaFoldDB" id="A0AAN8HC76"/>
<keyword evidence="2" id="KW-1185">Reference proteome</keyword>
<dbReference type="EMBL" id="JAURVH010001528">
    <property type="protein sequence ID" value="KAK5910684.1"/>
    <property type="molecule type" value="Genomic_DNA"/>
</dbReference>
<reference evidence="1 2" key="1">
    <citation type="journal article" date="2023" name="Mol. Biol. Evol.">
        <title>Genomics of Secondarily Temperate Adaptation in the Only Non-Antarctic Icefish.</title>
        <authorList>
            <person name="Rivera-Colon A.G."/>
            <person name="Rayamajhi N."/>
            <person name="Minhas B.F."/>
            <person name="Madrigal G."/>
            <person name="Bilyk K.T."/>
            <person name="Yoon V."/>
            <person name="Hune M."/>
            <person name="Gregory S."/>
            <person name="Cheng C.H.C."/>
            <person name="Catchen J.M."/>
        </authorList>
    </citation>
    <scope>NUCLEOTIDE SEQUENCE [LARGE SCALE GENOMIC DNA]</scope>
    <source>
        <tissue evidence="1">White muscle</tissue>
    </source>
</reference>
<organism evidence="1 2">
    <name type="scientific">Champsocephalus gunnari</name>
    <name type="common">Mackerel icefish</name>
    <dbReference type="NCBI Taxonomy" id="52237"/>
    <lineage>
        <taxon>Eukaryota</taxon>
        <taxon>Metazoa</taxon>
        <taxon>Chordata</taxon>
        <taxon>Craniata</taxon>
        <taxon>Vertebrata</taxon>
        <taxon>Euteleostomi</taxon>
        <taxon>Actinopterygii</taxon>
        <taxon>Neopterygii</taxon>
        <taxon>Teleostei</taxon>
        <taxon>Neoteleostei</taxon>
        <taxon>Acanthomorphata</taxon>
        <taxon>Eupercaria</taxon>
        <taxon>Perciformes</taxon>
        <taxon>Notothenioidei</taxon>
        <taxon>Channichthyidae</taxon>
        <taxon>Champsocephalus</taxon>
    </lineage>
</organism>
<comment type="caution">
    <text evidence="1">The sequence shown here is derived from an EMBL/GenBank/DDBJ whole genome shotgun (WGS) entry which is preliminary data.</text>
</comment>
<proteinExistence type="predicted"/>
<name>A0AAN8HC76_CHAGU</name>
<dbReference type="Proteomes" id="UP001331515">
    <property type="component" value="Unassembled WGS sequence"/>
</dbReference>
<evidence type="ECO:0000313" key="2">
    <source>
        <dbReference type="Proteomes" id="UP001331515"/>
    </source>
</evidence>
<protein>
    <submittedName>
        <fullName evidence="1">Uncharacterized protein</fullName>
    </submittedName>
</protein>
<evidence type="ECO:0000313" key="1">
    <source>
        <dbReference type="EMBL" id="KAK5910684.1"/>
    </source>
</evidence>